<sequence>MTVNVLFAAMYERWKTYENPLKSAFSAAGLDVALSTDLPPEQVDYIVYAPNSEVQDFTKFTRARAVLNLWAGVEDVVGNQTLKIPLARMVDHGLTQGMIEWVTGHVLRHHLNTDLHVNGQDGEWRKEIPPLAEHRGVTILGLGTLGAACGTALARLGFDVTGWSRSPKDATGITCLSGEDGLAQALGTAEILVLLLPFTPQTENILNAKTLAQTPKGAVIINPGRGPLIDDDALLNALDAGQIGHATLDVFRVEPLPRDHPYWAHPKVTVTPHIASETRPETAAQVIAENIRRGEAGEPFLHLVDRSLGY</sequence>
<dbReference type="InterPro" id="IPR036291">
    <property type="entry name" value="NAD(P)-bd_dom_sf"/>
</dbReference>
<keyword evidence="1 4" id="KW-0560">Oxidoreductase</keyword>
<dbReference type="EC" id="1.1.1.79" evidence="4"/>
<protein>
    <submittedName>
        <fullName evidence="4">Glyoxylate/hydroxypyruvate reductase A</fullName>
        <ecNumber evidence="4">1.1.1.79</ecNumber>
    </submittedName>
</protein>
<dbReference type="GO" id="GO:0030267">
    <property type="term" value="F:glyoxylate reductase (NADPH) activity"/>
    <property type="evidence" value="ECO:0007669"/>
    <property type="project" value="UniProtKB-EC"/>
</dbReference>
<dbReference type="CDD" id="cd12164">
    <property type="entry name" value="GDH_like_2"/>
    <property type="match status" value="1"/>
</dbReference>
<keyword evidence="5" id="KW-1185">Reference proteome</keyword>
<proteinExistence type="predicted"/>
<dbReference type="EMBL" id="FWXB01000009">
    <property type="protein sequence ID" value="SMC12797.1"/>
    <property type="molecule type" value="Genomic_DNA"/>
</dbReference>
<name>A0A1X7BT51_9RHOB</name>
<dbReference type="PROSITE" id="PS00671">
    <property type="entry name" value="D_2_HYDROXYACID_DH_3"/>
    <property type="match status" value="1"/>
</dbReference>
<dbReference type="AlphaFoldDB" id="A0A1X7BT51"/>
<evidence type="ECO:0000256" key="1">
    <source>
        <dbReference type="ARBA" id="ARBA00023002"/>
    </source>
</evidence>
<dbReference type="SUPFAM" id="SSF51735">
    <property type="entry name" value="NAD(P)-binding Rossmann-fold domains"/>
    <property type="match status" value="1"/>
</dbReference>
<evidence type="ECO:0000313" key="4">
    <source>
        <dbReference type="EMBL" id="SMC12797.1"/>
    </source>
</evidence>
<keyword evidence="4" id="KW-0670">Pyruvate</keyword>
<dbReference type="Proteomes" id="UP000193224">
    <property type="component" value="Unassembled WGS sequence"/>
</dbReference>
<dbReference type="InterPro" id="IPR006140">
    <property type="entry name" value="D-isomer_DH_NAD-bd"/>
</dbReference>
<dbReference type="OrthoDB" id="9787219at2"/>
<feature type="domain" description="D-isomer specific 2-hydroxyacid dehydrogenase NAD-binding" evidence="3">
    <location>
        <begin position="116"/>
        <end position="275"/>
    </location>
</feature>
<accession>A0A1X7BT51</accession>
<dbReference type="Gene3D" id="3.40.50.720">
    <property type="entry name" value="NAD(P)-binding Rossmann-like Domain"/>
    <property type="match status" value="2"/>
</dbReference>
<dbReference type="Pfam" id="PF02826">
    <property type="entry name" value="2-Hacid_dh_C"/>
    <property type="match status" value="1"/>
</dbReference>
<dbReference type="GO" id="GO:0051287">
    <property type="term" value="F:NAD binding"/>
    <property type="evidence" value="ECO:0007669"/>
    <property type="project" value="InterPro"/>
</dbReference>
<keyword evidence="2" id="KW-0520">NAD</keyword>
<evidence type="ECO:0000259" key="3">
    <source>
        <dbReference type="Pfam" id="PF02826"/>
    </source>
</evidence>
<dbReference type="PANTHER" id="PTHR43333">
    <property type="entry name" value="2-HACID_DH_C DOMAIN-CONTAINING PROTEIN"/>
    <property type="match status" value="1"/>
</dbReference>
<dbReference type="RefSeq" id="WP_085800785.1">
    <property type="nucleotide sequence ID" value="NZ_FWXB01000009.1"/>
</dbReference>
<gene>
    <name evidence="4" type="primary">ghrA</name>
    <name evidence="4" type="ORF">ROA7745_02629</name>
</gene>
<evidence type="ECO:0000256" key="2">
    <source>
        <dbReference type="ARBA" id="ARBA00023027"/>
    </source>
</evidence>
<dbReference type="PANTHER" id="PTHR43333:SF1">
    <property type="entry name" value="D-ISOMER SPECIFIC 2-HYDROXYACID DEHYDROGENASE NAD-BINDING DOMAIN-CONTAINING PROTEIN"/>
    <property type="match status" value="1"/>
</dbReference>
<dbReference type="InterPro" id="IPR029753">
    <property type="entry name" value="D-isomer_DH_CS"/>
</dbReference>
<organism evidence="4 5">
    <name type="scientific">Roseovarius aestuarii</name>
    <dbReference type="NCBI Taxonomy" id="475083"/>
    <lineage>
        <taxon>Bacteria</taxon>
        <taxon>Pseudomonadati</taxon>
        <taxon>Pseudomonadota</taxon>
        <taxon>Alphaproteobacteria</taxon>
        <taxon>Rhodobacterales</taxon>
        <taxon>Roseobacteraceae</taxon>
        <taxon>Roseovarius</taxon>
    </lineage>
</organism>
<reference evidence="4 5" key="1">
    <citation type="submission" date="2017-03" db="EMBL/GenBank/DDBJ databases">
        <authorList>
            <person name="Afonso C.L."/>
            <person name="Miller P.J."/>
            <person name="Scott M.A."/>
            <person name="Spackman E."/>
            <person name="Goraichik I."/>
            <person name="Dimitrov K.M."/>
            <person name="Suarez D.L."/>
            <person name="Swayne D.E."/>
        </authorList>
    </citation>
    <scope>NUCLEOTIDE SEQUENCE [LARGE SCALE GENOMIC DNA]</scope>
    <source>
        <strain evidence="4 5">CECT 7745</strain>
    </source>
</reference>
<evidence type="ECO:0000313" key="5">
    <source>
        <dbReference type="Proteomes" id="UP000193224"/>
    </source>
</evidence>